<organism evidence="2 3">
    <name type="scientific">Thalassoglobus neptunius</name>
    <dbReference type="NCBI Taxonomy" id="1938619"/>
    <lineage>
        <taxon>Bacteria</taxon>
        <taxon>Pseudomonadati</taxon>
        <taxon>Planctomycetota</taxon>
        <taxon>Planctomycetia</taxon>
        <taxon>Planctomycetales</taxon>
        <taxon>Planctomycetaceae</taxon>
        <taxon>Thalassoglobus</taxon>
    </lineage>
</organism>
<feature type="region of interest" description="Disordered" evidence="1">
    <location>
        <begin position="192"/>
        <end position="216"/>
    </location>
</feature>
<feature type="compositionally biased region" description="Low complexity" evidence="1">
    <location>
        <begin position="192"/>
        <end position="201"/>
    </location>
</feature>
<gene>
    <name evidence="2" type="ORF">KOR42_19310</name>
</gene>
<protein>
    <submittedName>
        <fullName evidence="2">Uncharacterized protein</fullName>
    </submittedName>
</protein>
<dbReference type="AlphaFoldDB" id="A0A5C5X6J3"/>
<proteinExistence type="predicted"/>
<dbReference type="Proteomes" id="UP000317243">
    <property type="component" value="Unassembled WGS sequence"/>
</dbReference>
<reference evidence="2 3" key="1">
    <citation type="submission" date="2019-02" db="EMBL/GenBank/DDBJ databases">
        <title>Deep-cultivation of Planctomycetes and their phenomic and genomic characterization uncovers novel biology.</title>
        <authorList>
            <person name="Wiegand S."/>
            <person name="Jogler M."/>
            <person name="Boedeker C."/>
            <person name="Pinto D."/>
            <person name="Vollmers J."/>
            <person name="Rivas-Marin E."/>
            <person name="Kohn T."/>
            <person name="Peeters S.H."/>
            <person name="Heuer A."/>
            <person name="Rast P."/>
            <person name="Oberbeckmann S."/>
            <person name="Bunk B."/>
            <person name="Jeske O."/>
            <person name="Meyerdierks A."/>
            <person name="Storesund J.E."/>
            <person name="Kallscheuer N."/>
            <person name="Luecker S."/>
            <person name="Lage O.M."/>
            <person name="Pohl T."/>
            <person name="Merkel B.J."/>
            <person name="Hornburger P."/>
            <person name="Mueller R.-W."/>
            <person name="Bruemmer F."/>
            <person name="Labrenz M."/>
            <person name="Spormann A.M."/>
            <person name="Op Den Camp H."/>
            <person name="Overmann J."/>
            <person name="Amann R."/>
            <person name="Jetten M.S.M."/>
            <person name="Mascher T."/>
            <person name="Medema M.H."/>
            <person name="Devos D.P."/>
            <person name="Kaster A.-K."/>
            <person name="Ovreas L."/>
            <person name="Rohde M."/>
            <person name="Galperin M.Y."/>
            <person name="Jogler C."/>
        </authorList>
    </citation>
    <scope>NUCLEOTIDE SEQUENCE [LARGE SCALE GENOMIC DNA]</scope>
    <source>
        <strain evidence="2 3">KOR42</strain>
    </source>
</reference>
<accession>A0A5C5X6J3</accession>
<feature type="compositionally biased region" description="Polar residues" evidence="1">
    <location>
        <begin position="251"/>
        <end position="278"/>
    </location>
</feature>
<keyword evidence="3" id="KW-1185">Reference proteome</keyword>
<name>A0A5C5X6J3_9PLAN</name>
<dbReference type="EMBL" id="SIHI01000001">
    <property type="protein sequence ID" value="TWT58550.1"/>
    <property type="molecule type" value="Genomic_DNA"/>
</dbReference>
<feature type="compositionally biased region" description="Polar residues" evidence="1">
    <location>
        <begin position="202"/>
        <end position="216"/>
    </location>
</feature>
<feature type="region of interest" description="Disordered" evidence="1">
    <location>
        <begin position="1"/>
        <end position="21"/>
    </location>
</feature>
<evidence type="ECO:0000313" key="3">
    <source>
        <dbReference type="Proteomes" id="UP000317243"/>
    </source>
</evidence>
<evidence type="ECO:0000313" key="2">
    <source>
        <dbReference type="EMBL" id="TWT58550.1"/>
    </source>
</evidence>
<evidence type="ECO:0000256" key="1">
    <source>
        <dbReference type="SAM" id="MobiDB-lite"/>
    </source>
</evidence>
<feature type="region of interest" description="Disordered" evidence="1">
    <location>
        <begin position="230"/>
        <end position="289"/>
    </location>
</feature>
<sequence>MIDGKHFRLDHSRQSPDARSRIERATSRVIVRASSLGIEFMCWRTIAPCFTLLFLATSSVRAQPFPAPASGCNECQQSQVIAPAGPVMMPQYSVSPMPYMAPAPYCGPVPLACRPKHKHCPLRGIGLGCRPCPLLCPLRAIAPCGPWGPPAYCPPYPVVPYTPVVPYGATVPYTPAPVMSAPTMSPVISPVPSSSYPTVPSNGTMTAPTGDVSSTGTQYFQYENRSPLSVPNPYLDSATAPQDWTPVHQRTAASGSDATSMYNPTRTPQNSPKFSQAPASVLQANRFYR</sequence>
<comment type="caution">
    <text evidence="2">The sequence shown here is derived from an EMBL/GenBank/DDBJ whole genome shotgun (WGS) entry which is preliminary data.</text>
</comment>